<dbReference type="eggNOG" id="COG0859">
    <property type="taxonomic scope" value="Bacteria"/>
</dbReference>
<reference evidence="3" key="1">
    <citation type="journal article" date="2007" name="PLoS Genet.">
        <title>Patterns and implications of gene gain and loss in the evolution of Prochlorococcus.</title>
        <authorList>
            <person name="Kettler G.C."/>
            <person name="Martiny A.C."/>
            <person name="Huang K."/>
            <person name="Zucker J."/>
            <person name="Coleman M.L."/>
            <person name="Rodrigue S."/>
            <person name="Chen F."/>
            <person name="Lapidus A."/>
            <person name="Ferriera S."/>
            <person name="Johnson J."/>
            <person name="Steglich C."/>
            <person name="Church G.M."/>
            <person name="Richardson P."/>
            <person name="Chisholm S.W."/>
        </authorList>
    </citation>
    <scope>NUCLEOTIDE SEQUENCE [LARGE SCALE GENOMIC DNA]</scope>
    <source>
        <strain evidence="3">NATL1A</strain>
    </source>
</reference>
<dbReference type="HOGENOM" id="CLU_155300_0_0_3"/>
<sequence length="133" mass="15634">MSSKIKNLSSIIAPISLGELIDKITILEIKQIHMTGIKLKNVDKELKLLKNILQDTNLEIDIDLINNLKEVNKKLWEIEDNIRIKESNQEFDKKFIELARSVYKENDKRASIKKEINQKYNSELVEEKSYNNY</sequence>
<dbReference type="Proteomes" id="UP000002592">
    <property type="component" value="Chromosome"/>
</dbReference>
<gene>
    <name evidence="2" type="ordered locus">NATL1_18221</name>
</gene>
<dbReference type="Pfam" id="PF19662">
    <property type="entry name" value="DUF6165"/>
    <property type="match status" value="1"/>
</dbReference>
<evidence type="ECO:0000313" key="2">
    <source>
        <dbReference type="EMBL" id="ABM76378.1"/>
    </source>
</evidence>
<keyword evidence="1" id="KW-0175">Coiled coil</keyword>
<organism evidence="2 3">
    <name type="scientific">Prochlorococcus marinus (strain NATL1A)</name>
    <dbReference type="NCBI Taxonomy" id="167555"/>
    <lineage>
        <taxon>Bacteria</taxon>
        <taxon>Bacillati</taxon>
        <taxon>Cyanobacteriota</taxon>
        <taxon>Cyanophyceae</taxon>
        <taxon>Synechococcales</taxon>
        <taxon>Prochlorococcaceae</taxon>
        <taxon>Prochlorococcus</taxon>
    </lineage>
</organism>
<evidence type="ECO:0000256" key="1">
    <source>
        <dbReference type="SAM" id="Coils"/>
    </source>
</evidence>
<protein>
    <submittedName>
        <fullName evidence="2">Uncharacterized protein</fullName>
    </submittedName>
</protein>
<dbReference type="KEGG" id="pme:NATL1_18221"/>
<dbReference type="InterPro" id="IPR046163">
    <property type="entry name" value="DUF6165"/>
</dbReference>
<dbReference type="RefSeq" id="WP_011824366.1">
    <property type="nucleotide sequence ID" value="NC_008819.1"/>
</dbReference>
<proteinExistence type="predicted"/>
<dbReference type="EMBL" id="CP000553">
    <property type="protein sequence ID" value="ABM76378.1"/>
    <property type="molecule type" value="Genomic_DNA"/>
</dbReference>
<accession>A2C4G8</accession>
<evidence type="ECO:0000313" key="3">
    <source>
        <dbReference type="Proteomes" id="UP000002592"/>
    </source>
</evidence>
<dbReference type="AlphaFoldDB" id="A2C4G8"/>
<feature type="coiled-coil region" evidence="1">
    <location>
        <begin position="39"/>
        <end position="88"/>
    </location>
</feature>
<name>A2C4G8_PROM1</name>